<sequence>MSLPLLRRARNGVVGSGAKIEAHFDRERWREAHEKGNARVTRRVYLCLPVYTALCSIVGRIRADLV</sequence>
<evidence type="ECO:0000313" key="1">
    <source>
        <dbReference type="EMBL" id="QRC92348.1"/>
    </source>
</evidence>
<protein>
    <submittedName>
        <fullName evidence="1">Uncharacterized protein</fullName>
    </submittedName>
</protein>
<gene>
    <name evidence="1" type="ORF">JI435_402320</name>
</gene>
<reference evidence="2" key="1">
    <citation type="journal article" date="2021" name="BMC Genomics">
        <title>Chromosome-level genome assembly and manually-curated proteome of model necrotroph Parastagonospora nodorum Sn15 reveals a genome-wide trove of candidate effector homologs, and redundancy of virulence-related functions within an accessory chromosome.</title>
        <authorList>
            <person name="Bertazzoni S."/>
            <person name="Jones D.A.B."/>
            <person name="Phan H.T."/>
            <person name="Tan K.-C."/>
            <person name="Hane J.K."/>
        </authorList>
    </citation>
    <scope>NUCLEOTIDE SEQUENCE [LARGE SCALE GENOMIC DNA]</scope>
    <source>
        <strain evidence="2">SN15 / ATCC MYA-4574 / FGSC 10173)</strain>
    </source>
</reference>
<dbReference type="VEuPathDB" id="FungiDB:JI435_402320"/>
<name>A0A7U2ESR6_PHANO</name>
<dbReference type="Proteomes" id="UP000663193">
    <property type="component" value="Chromosome 2"/>
</dbReference>
<accession>A0A7U2ESR6</accession>
<dbReference type="AlphaFoldDB" id="A0A7U2ESR6"/>
<organism evidence="1 2">
    <name type="scientific">Phaeosphaeria nodorum (strain SN15 / ATCC MYA-4574 / FGSC 10173)</name>
    <name type="common">Glume blotch fungus</name>
    <name type="synonym">Parastagonospora nodorum</name>
    <dbReference type="NCBI Taxonomy" id="321614"/>
    <lineage>
        <taxon>Eukaryota</taxon>
        <taxon>Fungi</taxon>
        <taxon>Dikarya</taxon>
        <taxon>Ascomycota</taxon>
        <taxon>Pezizomycotina</taxon>
        <taxon>Dothideomycetes</taxon>
        <taxon>Pleosporomycetidae</taxon>
        <taxon>Pleosporales</taxon>
        <taxon>Pleosporineae</taxon>
        <taxon>Phaeosphaeriaceae</taxon>
        <taxon>Parastagonospora</taxon>
    </lineage>
</organism>
<evidence type="ECO:0000313" key="2">
    <source>
        <dbReference type="Proteomes" id="UP000663193"/>
    </source>
</evidence>
<keyword evidence="2" id="KW-1185">Reference proteome</keyword>
<dbReference type="EMBL" id="CP069024">
    <property type="protein sequence ID" value="QRC92348.1"/>
    <property type="molecule type" value="Genomic_DNA"/>
</dbReference>
<proteinExistence type="predicted"/>